<keyword evidence="2" id="KW-1185">Reference proteome</keyword>
<reference evidence="1 2" key="1">
    <citation type="submission" date="2021-03" db="EMBL/GenBank/DDBJ databases">
        <title>Genomic Encyclopedia of Type Strains, Phase IV (KMG-IV): sequencing the most valuable type-strain genomes for metagenomic binning, comparative biology and taxonomic classification.</title>
        <authorList>
            <person name="Goeker M."/>
        </authorList>
    </citation>
    <scope>NUCLEOTIDE SEQUENCE [LARGE SCALE GENOMIC DNA]</scope>
    <source>
        <strain evidence="1 2">DSM 26048</strain>
    </source>
</reference>
<evidence type="ECO:0000313" key="1">
    <source>
        <dbReference type="EMBL" id="MBP1989509.1"/>
    </source>
</evidence>
<gene>
    <name evidence="1" type="ORF">J2Z66_001107</name>
</gene>
<dbReference type="Proteomes" id="UP001519287">
    <property type="component" value="Unassembled WGS sequence"/>
</dbReference>
<sequence>MLMDPEKKLVQYILRPGLPLLEDERLWQETLQFAKDTQVDAILAFNGHGEMPPHPNEEAIRKIVELLAKRFAEVRAHGMIPMLNYFVTLGHGEAKPAAGMDHFRWIMDGHGNQSVGCPCPLDVSFHEYISKAFAMYAQLDVESIWIDDDFRLFQREGTDTLQCFCEKHMERLAAKLGRRYERHEVYERLVQQQADRDFRRTWFEVQGESMRKFTQKLRDTVAEVNPNVGMGVMFCAPYSFQLSGINLNQVMSSLSTENSPRPWLRTGGNGGYRDERPLDLLHKIITVADPIPAMIDVPIRLCCEVENYPFATGIKSARALGLELYLNTISTNGLLTLSVLDNVFGMHDPSGNVVPMLRKLKPYLVQVAAVTKGKVRKGASLSFTAHLTEVQDLTEEGLSPHWNVNLARMGIPQAPTDASPMIFTGRTTELYSDEELKTLLQRGSIMDPESYRSLHERGIVTGEAIQVKAEPFHSKVQTERTLASNAPQWLKDKNLVTRWNVEYNTMNTIQAGHGGEVLSALYDTQGNWISDGVVVAEAPYPIAVVTHNGKPMKDTGRQWIFSQMIQKVTRCNFPVMVEGILELYPVWWEDGDESVLGLCYFGIEEFPQVVLWLPGKRGIVSLEQLGHDGKWKLADYMASDHPDGGIRLTLKGSSVPQHLSFETFRLRAVD</sequence>
<protein>
    <submittedName>
        <fullName evidence="1">Uncharacterized protein</fullName>
    </submittedName>
</protein>
<dbReference type="EMBL" id="JAGGLB010000003">
    <property type="protein sequence ID" value="MBP1989509.1"/>
    <property type="molecule type" value="Genomic_DNA"/>
</dbReference>
<name>A0ABS4IPL5_9BACL</name>
<accession>A0ABS4IPL5</accession>
<organism evidence="1 2">
    <name type="scientific">Paenibacillus eucommiae</name>
    <dbReference type="NCBI Taxonomy" id="1355755"/>
    <lineage>
        <taxon>Bacteria</taxon>
        <taxon>Bacillati</taxon>
        <taxon>Bacillota</taxon>
        <taxon>Bacilli</taxon>
        <taxon>Bacillales</taxon>
        <taxon>Paenibacillaceae</taxon>
        <taxon>Paenibacillus</taxon>
    </lineage>
</organism>
<evidence type="ECO:0000313" key="2">
    <source>
        <dbReference type="Proteomes" id="UP001519287"/>
    </source>
</evidence>
<comment type="caution">
    <text evidence="1">The sequence shown here is derived from an EMBL/GenBank/DDBJ whole genome shotgun (WGS) entry which is preliminary data.</text>
</comment>
<proteinExistence type="predicted"/>
<dbReference type="RefSeq" id="WP_209970355.1">
    <property type="nucleotide sequence ID" value="NZ_JAGGLB010000003.1"/>
</dbReference>